<keyword evidence="4" id="KW-0808">Transferase</keyword>
<dbReference type="GO" id="GO:0009007">
    <property type="term" value="F:site-specific DNA-methyltransferase (adenine-specific) activity"/>
    <property type="evidence" value="ECO:0007669"/>
    <property type="project" value="UniProtKB-EC"/>
</dbReference>
<feature type="domain" description="N6 adenine-specific DNA methyltransferase N-terminal" evidence="9">
    <location>
        <begin position="10"/>
        <end position="141"/>
    </location>
</feature>
<evidence type="ECO:0000256" key="1">
    <source>
        <dbReference type="ARBA" id="ARBA00006594"/>
    </source>
</evidence>
<dbReference type="GO" id="GO:0004519">
    <property type="term" value="F:endonuclease activity"/>
    <property type="evidence" value="ECO:0007669"/>
    <property type="project" value="UniProtKB-KW"/>
</dbReference>
<dbReference type="GO" id="GO:0003677">
    <property type="term" value="F:DNA binding"/>
    <property type="evidence" value="ECO:0007669"/>
    <property type="project" value="InterPro"/>
</dbReference>
<feature type="domain" description="DNA methylase adenine-specific" evidence="8">
    <location>
        <begin position="153"/>
        <end position="457"/>
    </location>
</feature>
<dbReference type="GO" id="GO:0008170">
    <property type="term" value="F:N-methyltransferase activity"/>
    <property type="evidence" value="ECO:0007669"/>
    <property type="project" value="InterPro"/>
</dbReference>
<dbReference type="InterPro" id="IPR022749">
    <property type="entry name" value="D12N6_MeTrfase_N"/>
</dbReference>
<proteinExistence type="inferred from homology"/>
<evidence type="ECO:0000313" key="11">
    <source>
        <dbReference type="Proteomes" id="UP000238649"/>
    </source>
</evidence>
<name>A0A2S9SUZ9_9BACT</name>
<evidence type="ECO:0000256" key="3">
    <source>
        <dbReference type="ARBA" id="ARBA00022603"/>
    </source>
</evidence>
<dbReference type="Gene3D" id="3.40.50.150">
    <property type="entry name" value="Vaccinia Virus protein VP39"/>
    <property type="match status" value="1"/>
</dbReference>
<sequence>MNNFNDKINLIWQIAESLRGVYKPEKYGDVILPMCVIKRFDEIISEKKEDILKAYNLYKNIPETSQEELIKTELDGLDFYNISPFGFDNLCDDQDHLKENFIAYLQGFSSNIKDIMVHFDFNKDIDKLAKNNQLYHVIQEFNNVDLHPNKVDNQTMGYIFEELIRKFKENAEAGDHYTPREVIELCMKMLFMGKSNEIKTKGKVISIADFCCGTGGMLSVGQKYILEQNKDAKVELYGQEINDESYAICKADMLIKGQDTNNIVFGNTLTDDGHKGKHYRYLISNPPFGVQWKKEQSYVTTEHTTYGFAGRFGAGVPRVSDGSLLFLQNMISKMVDDENGSRIAIIFNGSPLFIGDAGGGESNIRKWIIESDMLEGIISLPTDLFYNTGISTYIWVLTNKKEKKRRGKIQLVNASDFSKPMRKSLGSKRKFIDSKEQIPEIEKIYQNFQESKYSKIFDNSDFGYTKITIERPKNLEELKDDEKFESLDKKDEIAKILQKIEDEKKEFSSRTEFVKYLKIKLKPTEINLLIAKDTESIPLKKDIKEYFEEEVKPYLPSSWMDETTFENIGYELPFTRHFYEYKKLDSFEDIMTEIRELESSINDDLKELLA</sequence>
<evidence type="ECO:0000259" key="8">
    <source>
        <dbReference type="Pfam" id="PF02384"/>
    </source>
</evidence>
<reference evidence="10 11" key="1">
    <citation type="submission" date="2017-09" db="EMBL/GenBank/DDBJ databases">
        <title>Reassesment of A. cryaerophilus.</title>
        <authorList>
            <person name="Perez-Cataluna A."/>
            <person name="Collado L."/>
            <person name="Salgado O."/>
            <person name="Lefinanco V."/>
            <person name="Figueras M.J."/>
        </authorList>
    </citation>
    <scope>NUCLEOTIDE SEQUENCE [LARGE SCALE GENOMIC DNA]</scope>
    <source>
        <strain evidence="10 11">LMG 9871</strain>
    </source>
</reference>
<evidence type="ECO:0000256" key="4">
    <source>
        <dbReference type="ARBA" id="ARBA00022679"/>
    </source>
</evidence>
<keyword evidence="6" id="KW-0680">Restriction system</keyword>
<evidence type="ECO:0000256" key="6">
    <source>
        <dbReference type="ARBA" id="ARBA00022747"/>
    </source>
</evidence>
<keyword evidence="10" id="KW-0378">Hydrolase</keyword>
<keyword evidence="3" id="KW-0489">Methyltransferase</keyword>
<dbReference type="PANTHER" id="PTHR42933:SF3">
    <property type="entry name" value="TYPE I RESTRICTION ENZYME MJAVIII METHYLASE SUBUNIT"/>
    <property type="match status" value="1"/>
</dbReference>
<dbReference type="InterPro" id="IPR003356">
    <property type="entry name" value="DNA_methylase_A-5"/>
</dbReference>
<dbReference type="InterPro" id="IPR029063">
    <property type="entry name" value="SAM-dependent_MTases_sf"/>
</dbReference>
<dbReference type="OrthoDB" id="9761012at2"/>
<keyword evidence="10" id="KW-0540">Nuclease</keyword>
<dbReference type="PANTHER" id="PTHR42933">
    <property type="entry name" value="SLR6095 PROTEIN"/>
    <property type="match status" value="1"/>
</dbReference>
<dbReference type="EMBL" id="NXGH01000005">
    <property type="protein sequence ID" value="PRM90339.1"/>
    <property type="molecule type" value="Genomic_DNA"/>
</dbReference>
<evidence type="ECO:0000259" key="9">
    <source>
        <dbReference type="Pfam" id="PF12161"/>
    </source>
</evidence>
<comment type="similarity">
    <text evidence="1">Belongs to the N(4)/N(6)-methyltransferase family.</text>
</comment>
<dbReference type="EC" id="2.1.1.72" evidence="2"/>
<dbReference type="SUPFAM" id="SSF53335">
    <property type="entry name" value="S-adenosyl-L-methionine-dependent methyltransferases"/>
    <property type="match status" value="1"/>
</dbReference>
<dbReference type="GO" id="GO:0032259">
    <property type="term" value="P:methylation"/>
    <property type="evidence" value="ECO:0007669"/>
    <property type="project" value="UniProtKB-KW"/>
</dbReference>
<evidence type="ECO:0000256" key="7">
    <source>
        <dbReference type="ARBA" id="ARBA00047942"/>
    </source>
</evidence>
<dbReference type="Pfam" id="PF02384">
    <property type="entry name" value="N6_Mtase"/>
    <property type="match status" value="1"/>
</dbReference>
<gene>
    <name evidence="10" type="ORF">CJ671_02730</name>
</gene>
<dbReference type="Pfam" id="PF12161">
    <property type="entry name" value="HsdM_N"/>
    <property type="match status" value="1"/>
</dbReference>
<dbReference type="Proteomes" id="UP000238649">
    <property type="component" value="Unassembled WGS sequence"/>
</dbReference>
<dbReference type="InterPro" id="IPR051537">
    <property type="entry name" value="DNA_Adenine_Mtase"/>
</dbReference>
<evidence type="ECO:0000256" key="5">
    <source>
        <dbReference type="ARBA" id="ARBA00022691"/>
    </source>
</evidence>
<dbReference type="GO" id="GO:0009307">
    <property type="term" value="P:DNA restriction-modification system"/>
    <property type="evidence" value="ECO:0007669"/>
    <property type="project" value="UniProtKB-KW"/>
</dbReference>
<dbReference type="PRINTS" id="PR00507">
    <property type="entry name" value="N12N6MTFRASE"/>
</dbReference>
<organism evidence="10 11">
    <name type="scientific">Aliarcobacter cryaerophilus</name>
    <dbReference type="NCBI Taxonomy" id="28198"/>
    <lineage>
        <taxon>Bacteria</taxon>
        <taxon>Pseudomonadati</taxon>
        <taxon>Campylobacterota</taxon>
        <taxon>Epsilonproteobacteria</taxon>
        <taxon>Campylobacterales</taxon>
        <taxon>Arcobacteraceae</taxon>
        <taxon>Aliarcobacter</taxon>
    </lineage>
</organism>
<accession>A0A2S9SUZ9</accession>
<keyword evidence="5" id="KW-0949">S-adenosyl-L-methionine</keyword>
<protein>
    <recommendedName>
        <fullName evidence="2">site-specific DNA-methyltransferase (adenine-specific)</fullName>
        <ecNumber evidence="2">2.1.1.72</ecNumber>
    </recommendedName>
</protein>
<comment type="caution">
    <text evidence="10">The sequence shown here is derived from an EMBL/GenBank/DDBJ whole genome shotgun (WGS) entry which is preliminary data.</text>
</comment>
<keyword evidence="10" id="KW-0255">Endonuclease</keyword>
<comment type="catalytic activity">
    <reaction evidence="7">
        <text>a 2'-deoxyadenosine in DNA + S-adenosyl-L-methionine = an N(6)-methyl-2'-deoxyadenosine in DNA + S-adenosyl-L-homocysteine + H(+)</text>
        <dbReference type="Rhea" id="RHEA:15197"/>
        <dbReference type="Rhea" id="RHEA-COMP:12418"/>
        <dbReference type="Rhea" id="RHEA-COMP:12419"/>
        <dbReference type="ChEBI" id="CHEBI:15378"/>
        <dbReference type="ChEBI" id="CHEBI:57856"/>
        <dbReference type="ChEBI" id="CHEBI:59789"/>
        <dbReference type="ChEBI" id="CHEBI:90615"/>
        <dbReference type="ChEBI" id="CHEBI:90616"/>
        <dbReference type="EC" id="2.1.1.72"/>
    </reaction>
</comment>
<evidence type="ECO:0000313" key="10">
    <source>
        <dbReference type="EMBL" id="PRM90339.1"/>
    </source>
</evidence>
<dbReference type="RefSeq" id="WP_105911195.1">
    <property type="nucleotide sequence ID" value="NZ_NXGH01000005.1"/>
</dbReference>
<dbReference type="AlphaFoldDB" id="A0A2S9SUZ9"/>
<evidence type="ECO:0000256" key="2">
    <source>
        <dbReference type="ARBA" id="ARBA00011900"/>
    </source>
</evidence>